<evidence type="ECO:0000313" key="1">
    <source>
        <dbReference type="EMBL" id="RBP03803.1"/>
    </source>
</evidence>
<dbReference type="Proteomes" id="UP000253529">
    <property type="component" value="Unassembled WGS sequence"/>
</dbReference>
<keyword evidence="2" id="KW-1185">Reference proteome</keyword>
<evidence type="ECO:0000313" key="2">
    <source>
        <dbReference type="Proteomes" id="UP000253529"/>
    </source>
</evidence>
<sequence length="129" mass="13874">MAAANNSTSSTRRSIGLTASLPFLSAAPGPEPVADHSPDFAVLRTLFDEAIAVERATPVASRDAALNRTRAIVDRILATKSETLEDLRLKALAVAWCRDFEPVTLASFDHDMSLDLRLAVSIVSDLLLI</sequence>
<dbReference type="RefSeq" id="WP_147262942.1">
    <property type="nucleotide sequence ID" value="NZ_QNRK01000042.1"/>
</dbReference>
<organism evidence="1 2">
    <name type="scientific">Roseiarcus fermentans</name>
    <dbReference type="NCBI Taxonomy" id="1473586"/>
    <lineage>
        <taxon>Bacteria</taxon>
        <taxon>Pseudomonadati</taxon>
        <taxon>Pseudomonadota</taxon>
        <taxon>Alphaproteobacteria</taxon>
        <taxon>Hyphomicrobiales</taxon>
        <taxon>Roseiarcaceae</taxon>
        <taxon>Roseiarcus</taxon>
    </lineage>
</organism>
<proteinExistence type="predicted"/>
<name>A0A366EN23_9HYPH</name>
<accession>A0A366EN23</accession>
<dbReference type="AlphaFoldDB" id="A0A366EN23"/>
<gene>
    <name evidence="1" type="ORF">DFR50_14251</name>
</gene>
<reference evidence="1 2" key="1">
    <citation type="submission" date="2018-06" db="EMBL/GenBank/DDBJ databases">
        <title>Genomic Encyclopedia of Type Strains, Phase IV (KMG-IV): sequencing the most valuable type-strain genomes for metagenomic binning, comparative biology and taxonomic classification.</title>
        <authorList>
            <person name="Goeker M."/>
        </authorList>
    </citation>
    <scope>NUCLEOTIDE SEQUENCE [LARGE SCALE GENOMIC DNA]</scope>
    <source>
        <strain evidence="1 2">DSM 24875</strain>
    </source>
</reference>
<protein>
    <submittedName>
        <fullName evidence="1">Uncharacterized protein</fullName>
    </submittedName>
</protein>
<comment type="caution">
    <text evidence="1">The sequence shown here is derived from an EMBL/GenBank/DDBJ whole genome shotgun (WGS) entry which is preliminary data.</text>
</comment>
<dbReference type="EMBL" id="QNRK01000042">
    <property type="protein sequence ID" value="RBP03803.1"/>
    <property type="molecule type" value="Genomic_DNA"/>
</dbReference>